<feature type="region of interest" description="Disordered" evidence="1">
    <location>
        <begin position="346"/>
        <end position="405"/>
    </location>
</feature>
<accession>A0ABT3ZMZ2</accession>
<sequence length="405" mass="43399">MPGCRARSRTPSRRRMLALGLSLAVLLAASMPATRACAATTAREAGAAEHALSFAVVADLPQAASEVAQAGALLDWVGKHGKVAFVVHLGNLKNRDEPCSDALFAARRALLDSSPVPLIYLPGENDWIACARPAAGGADPLERLDALRETLLGGTSSLGHPPLTLTRQSEMAAFHPYRENVRWSAAGVLFVTLDVPADNNHFRDGGGRNGEFEDREVANRAWIARSTIDAQRRHARALVFLFQGNPRTARERRAPMAWWFQQRRQRDGFAALRRDLTAAARSFEGPVLVVHAGGEHALTVESSVLTREGTEIRNLGRVEFDIRSHPAHWIRISVDTGRPVFHATLERLPPVPPTGSQPGAVPPAPASFPGTADPAFGDIATPTLLPLPPLGPAGVAEPARAASAQ</sequence>
<name>A0ABT3ZMZ2_9BURK</name>
<evidence type="ECO:0000313" key="4">
    <source>
        <dbReference type="Proteomes" id="UP001082899"/>
    </source>
</evidence>
<comment type="caution">
    <text evidence="3">The sequence shown here is derived from an EMBL/GenBank/DDBJ whole genome shotgun (WGS) entry which is preliminary data.</text>
</comment>
<keyword evidence="2" id="KW-0732">Signal</keyword>
<dbReference type="CDD" id="cd00838">
    <property type="entry name" value="MPP_superfamily"/>
    <property type="match status" value="1"/>
</dbReference>
<proteinExistence type="predicted"/>
<gene>
    <name evidence="3" type="ORF">OVY01_11705</name>
</gene>
<dbReference type="PROSITE" id="PS51318">
    <property type="entry name" value="TAT"/>
    <property type="match status" value="1"/>
</dbReference>
<feature type="compositionally biased region" description="Pro residues" evidence="1">
    <location>
        <begin position="349"/>
        <end position="366"/>
    </location>
</feature>
<evidence type="ECO:0000313" key="3">
    <source>
        <dbReference type="EMBL" id="MCY0387889.1"/>
    </source>
</evidence>
<dbReference type="InterPro" id="IPR029052">
    <property type="entry name" value="Metallo-depent_PP-like"/>
</dbReference>
<dbReference type="SUPFAM" id="SSF56300">
    <property type="entry name" value="Metallo-dependent phosphatases"/>
    <property type="match status" value="1"/>
</dbReference>
<keyword evidence="4" id="KW-1185">Reference proteome</keyword>
<feature type="signal peptide" evidence="2">
    <location>
        <begin position="1"/>
        <end position="38"/>
    </location>
</feature>
<dbReference type="EMBL" id="JAPMXC010000001">
    <property type="protein sequence ID" value="MCY0387889.1"/>
    <property type="molecule type" value="Genomic_DNA"/>
</dbReference>
<evidence type="ECO:0000256" key="2">
    <source>
        <dbReference type="SAM" id="SignalP"/>
    </source>
</evidence>
<reference evidence="3" key="1">
    <citation type="submission" date="2022-11" db="EMBL/GenBank/DDBJ databases">
        <title>Robbsia betulipollinis sp. nov., isolated from pollen of birch (Betula pendula).</title>
        <authorList>
            <person name="Shi H."/>
            <person name="Ambika Manirajan B."/>
            <person name="Ratering S."/>
            <person name="Geissler-Plaum R."/>
            <person name="Schnell S."/>
        </authorList>
    </citation>
    <scope>NUCLEOTIDE SEQUENCE</scope>
    <source>
        <strain evidence="3">Bb-Pol-6</strain>
    </source>
</reference>
<evidence type="ECO:0000256" key="1">
    <source>
        <dbReference type="SAM" id="MobiDB-lite"/>
    </source>
</evidence>
<evidence type="ECO:0008006" key="5">
    <source>
        <dbReference type="Google" id="ProtNLM"/>
    </source>
</evidence>
<protein>
    <recommendedName>
        <fullName evidence="5">Calcineurin-like phosphoesterase domain-containing protein</fullName>
    </recommendedName>
</protein>
<organism evidence="3 4">
    <name type="scientific">Robbsia betulipollinis</name>
    <dbReference type="NCBI Taxonomy" id="2981849"/>
    <lineage>
        <taxon>Bacteria</taxon>
        <taxon>Pseudomonadati</taxon>
        <taxon>Pseudomonadota</taxon>
        <taxon>Betaproteobacteria</taxon>
        <taxon>Burkholderiales</taxon>
        <taxon>Burkholderiaceae</taxon>
        <taxon>Robbsia</taxon>
    </lineage>
</organism>
<dbReference type="Proteomes" id="UP001082899">
    <property type="component" value="Unassembled WGS sequence"/>
</dbReference>
<feature type="chain" id="PRO_5047136997" description="Calcineurin-like phosphoesterase domain-containing protein" evidence="2">
    <location>
        <begin position="39"/>
        <end position="405"/>
    </location>
</feature>
<dbReference type="InterPro" id="IPR006311">
    <property type="entry name" value="TAT_signal"/>
</dbReference>